<evidence type="ECO:0000313" key="2">
    <source>
        <dbReference type="EMBL" id="VDP22517.1"/>
    </source>
</evidence>
<keyword evidence="3" id="KW-1185">Reference proteome</keyword>
<dbReference type="WBParaSite" id="OFLC_0001556501-mRNA-1">
    <property type="protein sequence ID" value="OFLC_0001556501-mRNA-1"/>
    <property type="gene ID" value="OFLC_0001556501"/>
</dbReference>
<feature type="chain" id="PRO_5044552790" evidence="1">
    <location>
        <begin position="27"/>
        <end position="157"/>
    </location>
</feature>
<protein>
    <submittedName>
        <fullName evidence="2 4">Uncharacterized protein</fullName>
    </submittedName>
</protein>
<reference evidence="4" key="1">
    <citation type="submission" date="2016-06" db="UniProtKB">
        <authorList>
            <consortium name="WormBaseParasite"/>
        </authorList>
    </citation>
    <scope>IDENTIFICATION</scope>
</reference>
<dbReference type="AlphaFoldDB" id="A0A183I740"/>
<accession>A0A183I740</accession>
<evidence type="ECO:0000313" key="3">
    <source>
        <dbReference type="Proteomes" id="UP000267606"/>
    </source>
</evidence>
<reference evidence="2 3" key="2">
    <citation type="submission" date="2018-11" db="EMBL/GenBank/DDBJ databases">
        <authorList>
            <consortium name="Pathogen Informatics"/>
        </authorList>
    </citation>
    <scope>NUCLEOTIDE SEQUENCE [LARGE SCALE GENOMIC DNA]</scope>
</reference>
<evidence type="ECO:0000313" key="4">
    <source>
        <dbReference type="WBParaSite" id="OFLC_0001556501-mRNA-1"/>
    </source>
</evidence>
<evidence type="ECO:0000256" key="1">
    <source>
        <dbReference type="SAM" id="SignalP"/>
    </source>
</evidence>
<dbReference type="EMBL" id="UZAJ01042351">
    <property type="protein sequence ID" value="VDP22517.1"/>
    <property type="molecule type" value="Genomic_DNA"/>
</dbReference>
<keyword evidence="1" id="KW-0732">Signal</keyword>
<dbReference type="STRING" id="387005.A0A183I740"/>
<feature type="signal peptide" evidence="1">
    <location>
        <begin position="1"/>
        <end position="26"/>
    </location>
</feature>
<organism evidence="4">
    <name type="scientific">Onchocerca flexuosa</name>
    <dbReference type="NCBI Taxonomy" id="387005"/>
    <lineage>
        <taxon>Eukaryota</taxon>
        <taxon>Metazoa</taxon>
        <taxon>Ecdysozoa</taxon>
        <taxon>Nematoda</taxon>
        <taxon>Chromadorea</taxon>
        <taxon>Rhabditida</taxon>
        <taxon>Spirurina</taxon>
        <taxon>Spiruromorpha</taxon>
        <taxon>Filarioidea</taxon>
        <taxon>Onchocercidae</taxon>
        <taxon>Onchocerca</taxon>
    </lineage>
</organism>
<proteinExistence type="predicted"/>
<name>A0A183I740_9BILA</name>
<gene>
    <name evidence="2" type="ORF">OFLC_LOCUS15552</name>
</gene>
<dbReference type="Proteomes" id="UP000267606">
    <property type="component" value="Unassembled WGS sequence"/>
</dbReference>
<sequence length="157" mass="17748">MIFFFKISEFLSWFYFFFLQVQKEEGERTPLYGAAPAWWGENDDASDVQQQVRNDGENMRLKSAQRMSSSTAFTVSFDGEENSQKVNLSLQDAAKKTSSRRFMRKNMPATGLVSKGTAAKIAGLTAASSDPKQYLLNKMLMGIGEGRKDINLKIYLF</sequence>